<reference evidence="2" key="2">
    <citation type="submission" date="2015-06" db="UniProtKB">
        <authorList>
            <consortium name="EnsemblMetazoa"/>
        </authorList>
    </citation>
    <scope>IDENTIFICATION</scope>
</reference>
<dbReference type="KEGG" id="tut:107367767"/>
<keyword evidence="1" id="KW-0732">Signal</keyword>
<evidence type="ECO:0000313" key="2">
    <source>
        <dbReference type="EnsemblMetazoa" id="tetur23g02450.1"/>
    </source>
</evidence>
<feature type="chain" id="PRO_5004581196" evidence="1">
    <location>
        <begin position="25"/>
        <end position="136"/>
    </location>
</feature>
<organism evidence="2 3">
    <name type="scientific">Tetranychus urticae</name>
    <name type="common">Two-spotted spider mite</name>
    <dbReference type="NCBI Taxonomy" id="32264"/>
    <lineage>
        <taxon>Eukaryota</taxon>
        <taxon>Metazoa</taxon>
        <taxon>Ecdysozoa</taxon>
        <taxon>Arthropoda</taxon>
        <taxon>Chelicerata</taxon>
        <taxon>Arachnida</taxon>
        <taxon>Acari</taxon>
        <taxon>Acariformes</taxon>
        <taxon>Trombidiformes</taxon>
        <taxon>Prostigmata</taxon>
        <taxon>Eleutherengona</taxon>
        <taxon>Raphignathae</taxon>
        <taxon>Tetranychoidea</taxon>
        <taxon>Tetranychidae</taxon>
        <taxon>Tetranychus</taxon>
    </lineage>
</organism>
<feature type="signal peptide" evidence="1">
    <location>
        <begin position="1"/>
        <end position="24"/>
    </location>
</feature>
<keyword evidence="3" id="KW-1185">Reference proteome</keyword>
<gene>
    <name evidence="2" type="primary">107367767</name>
</gene>
<accession>T1KW00</accession>
<dbReference type="EMBL" id="CAEY01000617">
    <property type="status" value="NOT_ANNOTATED_CDS"/>
    <property type="molecule type" value="Genomic_DNA"/>
</dbReference>
<dbReference type="EnsemblMetazoa" id="tetur23g02450.1">
    <property type="protein sequence ID" value="tetur23g02450.1"/>
    <property type="gene ID" value="tetur23g02450"/>
</dbReference>
<dbReference type="AlphaFoldDB" id="T1KW00"/>
<evidence type="ECO:0000313" key="3">
    <source>
        <dbReference type="Proteomes" id="UP000015104"/>
    </source>
</evidence>
<name>T1KW00_TETUR</name>
<dbReference type="HOGENOM" id="CLU_1878056_0_0_1"/>
<protein>
    <submittedName>
        <fullName evidence="2">Uncharacterized protein</fullName>
    </submittedName>
</protein>
<reference evidence="3" key="1">
    <citation type="submission" date="2011-08" db="EMBL/GenBank/DDBJ databases">
        <authorList>
            <person name="Rombauts S."/>
        </authorList>
    </citation>
    <scope>NUCLEOTIDE SEQUENCE</scope>
    <source>
        <strain evidence="3">London</strain>
    </source>
</reference>
<proteinExistence type="predicted"/>
<evidence type="ECO:0000256" key="1">
    <source>
        <dbReference type="SAM" id="SignalP"/>
    </source>
</evidence>
<dbReference type="Proteomes" id="UP000015104">
    <property type="component" value="Unassembled WGS sequence"/>
</dbReference>
<sequence length="136" mass="15211">MTLSRKISVFFSISMLSMFGFVFGQDVFVPWTPEVIELVRGKSLEQVQDAMAKLLGGTRLQIPEQDKTFFDNMENLIINGTMNDVLAAMNVLQGQSRTQLPEPDNGLVDVLPLQDVTTPAESEVAPARIFRVDMFQ</sequence>